<feature type="region of interest" description="Disordered" evidence="1">
    <location>
        <begin position="1"/>
        <end position="126"/>
    </location>
</feature>
<comment type="caution">
    <text evidence="2">The sequence shown here is derived from an EMBL/GenBank/DDBJ whole genome shotgun (WGS) entry which is preliminary data.</text>
</comment>
<accession>A0AAN6U2G3</accession>
<name>A0AAN6U2G3_9PEZI</name>
<dbReference type="GeneID" id="87827959"/>
<dbReference type="Proteomes" id="UP001302602">
    <property type="component" value="Unassembled WGS sequence"/>
</dbReference>
<keyword evidence="3" id="KW-1185">Reference proteome</keyword>
<sequence length="209" mass="22175">MPSRGRRSDPNIDSRSNRRRSKTTQSLASNGSAVNSALLSHPTTSVGRTSSTGLTSPSDTLPDFDPAPFCPDDSDPDFRHAVVSPPLDPGQDLYAPTGPDQGHYGQSSPEAVDYASPGSSNDTAASMVVFPGSPPSPPKMMGENPTYGFDACLSLVGAGYQAASPYPLRLRDADIYGLSDAVDTNHQVNQHCQQPQGEEEWDMCDDGMV</sequence>
<proteinExistence type="predicted"/>
<feature type="compositionally biased region" description="Basic and acidic residues" evidence="1">
    <location>
        <begin position="1"/>
        <end position="16"/>
    </location>
</feature>
<organism evidence="2 3">
    <name type="scientific">Parathielavia appendiculata</name>
    <dbReference type="NCBI Taxonomy" id="2587402"/>
    <lineage>
        <taxon>Eukaryota</taxon>
        <taxon>Fungi</taxon>
        <taxon>Dikarya</taxon>
        <taxon>Ascomycota</taxon>
        <taxon>Pezizomycotina</taxon>
        <taxon>Sordariomycetes</taxon>
        <taxon>Sordariomycetidae</taxon>
        <taxon>Sordariales</taxon>
        <taxon>Chaetomiaceae</taxon>
        <taxon>Parathielavia</taxon>
    </lineage>
</organism>
<dbReference type="EMBL" id="MU853226">
    <property type="protein sequence ID" value="KAK4125248.1"/>
    <property type="molecule type" value="Genomic_DNA"/>
</dbReference>
<protein>
    <submittedName>
        <fullName evidence="2">Uncharacterized protein</fullName>
    </submittedName>
</protein>
<gene>
    <name evidence="2" type="ORF">N657DRAFT_633121</name>
</gene>
<reference evidence="2" key="2">
    <citation type="submission" date="2023-05" db="EMBL/GenBank/DDBJ databases">
        <authorList>
            <consortium name="Lawrence Berkeley National Laboratory"/>
            <person name="Steindorff A."/>
            <person name="Hensen N."/>
            <person name="Bonometti L."/>
            <person name="Westerberg I."/>
            <person name="Brannstrom I.O."/>
            <person name="Guillou S."/>
            <person name="Cros-Aarteil S."/>
            <person name="Calhoun S."/>
            <person name="Haridas S."/>
            <person name="Kuo A."/>
            <person name="Mondo S."/>
            <person name="Pangilinan J."/>
            <person name="Riley R."/>
            <person name="Labutti K."/>
            <person name="Andreopoulos B."/>
            <person name="Lipzen A."/>
            <person name="Chen C."/>
            <person name="Yanf M."/>
            <person name="Daum C."/>
            <person name="Ng V."/>
            <person name="Clum A."/>
            <person name="Ohm R."/>
            <person name="Martin F."/>
            <person name="Silar P."/>
            <person name="Natvig D."/>
            <person name="Lalanne C."/>
            <person name="Gautier V."/>
            <person name="Ament-Velasquez S.L."/>
            <person name="Kruys A."/>
            <person name="Hutchinson M.I."/>
            <person name="Powell A.J."/>
            <person name="Barry K."/>
            <person name="Miller A.N."/>
            <person name="Grigoriev I.V."/>
            <person name="Debuchy R."/>
            <person name="Gladieux P."/>
            <person name="Thoren M.H."/>
            <person name="Johannesson H."/>
        </authorList>
    </citation>
    <scope>NUCLEOTIDE SEQUENCE</scope>
    <source>
        <strain evidence="2">CBS 731.68</strain>
    </source>
</reference>
<feature type="compositionally biased region" description="Polar residues" evidence="1">
    <location>
        <begin position="23"/>
        <end position="59"/>
    </location>
</feature>
<dbReference type="AlphaFoldDB" id="A0AAN6U2G3"/>
<evidence type="ECO:0000313" key="2">
    <source>
        <dbReference type="EMBL" id="KAK4125248.1"/>
    </source>
</evidence>
<reference evidence="2" key="1">
    <citation type="journal article" date="2023" name="Mol. Phylogenet. Evol.">
        <title>Genome-scale phylogeny and comparative genomics of the fungal order Sordariales.</title>
        <authorList>
            <person name="Hensen N."/>
            <person name="Bonometti L."/>
            <person name="Westerberg I."/>
            <person name="Brannstrom I.O."/>
            <person name="Guillou S."/>
            <person name="Cros-Aarteil S."/>
            <person name="Calhoun S."/>
            <person name="Haridas S."/>
            <person name="Kuo A."/>
            <person name="Mondo S."/>
            <person name="Pangilinan J."/>
            <person name="Riley R."/>
            <person name="LaButti K."/>
            <person name="Andreopoulos B."/>
            <person name="Lipzen A."/>
            <person name="Chen C."/>
            <person name="Yan M."/>
            <person name="Daum C."/>
            <person name="Ng V."/>
            <person name="Clum A."/>
            <person name="Steindorff A."/>
            <person name="Ohm R.A."/>
            <person name="Martin F."/>
            <person name="Silar P."/>
            <person name="Natvig D.O."/>
            <person name="Lalanne C."/>
            <person name="Gautier V."/>
            <person name="Ament-Velasquez S.L."/>
            <person name="Kruys A."/>
            <person name="Hutchinson M.I."/>
            <person name="Powell A.J."/>
            <person name="Barry K."/>
            <person name="Miller A.N."/>
            <person name="Grigoriev I.V."/>
            <person name="Debuchy R."/>
            <person name="Gladieux P."/>
            <person name="Hiltunen Thoren M."/>
            <person name="Johannesson H."/>
        </authorList>
    </citation>
    <scope>NUCLEOTIDE SEQUENCE</scope>
    <source>
        <strain evidence="2">CBS 731.68</strain>
    </source>
</reference>
<dbReference type="RefSeq" id="XP_062649019.1">
    <property type="nucleotide sequence ID" value="XM_062791190.1"/>
</dbReference>
<evidence type="ECO:0000256" key="1">
    <source>
        <dbReference type="SAM" id="MobiDB-lite"/>
    </source>
</evidence>
<evidence type="ECO:0000313" key="3">
    <source>
        <dbReference type="Proteomes" id="UP001302602"/>
    </source>
</evidence>